<evidence type="ECO:0000256" key="2">
    <source>
        <dbReference type="SAM" id="MobiDB-lite"/>
    </source>
</evidence>
<feature type="transmembrane region" description="Helical" evidence="3">
    <location>
        <begin position="159"/>
        <end position="178"/>
    </location>
</feature>
<keyword evidence="3" id="KW-0472">Membrane</keyword>
<dbReference type="OrthoDB" id="10263751at2759"/>
<keyword evidence="5" id="KW-1185">Reference proteome</keyword>
<name>A0A8H7U8M2_MORIS</name>
<comment type="caution">
    <text evidence="4">The sequence shown here is derived from an EMBL/GenBank/DDBJ whole genome shotgun (WGS) entry which is preliminary data.</text>
</comment>
<feature type="compositionally biased region" description="Polar residues" evidence="2">
    <location>
        <begin position="50"/>
        <end position="61"/>
    </location>
</feature>
<feature type="transmembrane region" description="Helical" evidence="3">
    <location>
        <begin position="93"/>
        <end position="114"/>
    </location>
</feature>
<organism evidence="4 5">
    <name type="scientific">Mortierella isabellina</name>
    <name type="common">Filamentous fungus</name>
    <name type="synonym">Umbelopsis isabellina</name>
    <dbReference type="NCBI Taxonomy" id="91625"/>
    <lineage>
        <taxon>Eukaryota</taxon>
        <taxon>Fungi</taxon>
        <taxon>Fungi incertae sedis</taxon>
        <taxon>Mucoromycota</taxon>
        <taxon>Mucoromycotina</taxon>
        <taxon>Umbelopsidomycetes</taxon>
        <taxon>Umbelopsidales</taxon>
        <taxon>Umbelopsidaceae</taxon>
        <taxon>Umbelopsis</taxon>
    </lineage>
</organism>
<feature type="compositionally biased region" description="Low complexity" evidence="2">
    <location>
        <begin position="10"/>
        <end position="25"/>
    </location>
</feature>
<reference evidence="4" key="1">
    <citation type="submission" date="2020-12" db="EMBL/GenBank/DDBJ databases">
        <title>Metabolic potential, ecology and presence of endohyphal bacteria is reflected in genomic diversity of Mucoromycotina.</title>
        <authorList>
            <person name="Muszewska A."/>
            <person name="Okrasinska A."/>
            <person name="Steczkiewicz K."/>
            <person name="Drgas O."/>
            <person name="Orlowska M."/>
            <person name="Perlinska-Lenart U."/>
            <person name="Aleksandrzak-Piekarczyk T."/>
            <person name="Szatraj K."/>
            <person name="Zielenkiewicz U."/>
            <person name="Pilsyk S."/>
            <person name="Malc E."/>
            <person name="Mieczkowski P."/>
            <person name="Kruszewska J.S."/>
            <person name="Biernat P."/>
            <person name="Pawlowska J."/>
        </authorList>
    </citation>
    <scope>NUCLEOTIDE SEQUENCE</scope>
    <source>
        <strain evidence="4">WA0000067209</strain>
    </source>
</reference>
<feature type="coiled-coil region" evidence="1">
    <location>
        <begin position="225"/>
        <end position="252"/>
    </location>
</feature>
<evidence type="ECO:0000256" key="1">
    <source>
        <dbReference type="SAM" id="Coils"/>
    </source>
</evidence>
<dbReference type="AlphaFoldDB" id="A0A8H7U8M2"/>
<keyword evidence="3" id="KW-0812">Transmembrane</keyword>
<evidence type="ECO:0000313" key="4">
    <source>
        <dbReference type="EMBL" id="KAG2176166.1"/>
    </source>
</evidence>
<dbReference type="PANTHER" id="PTHR42032:SF1">
    <property type="entry name" value="YALI0E30679P"/>
    <property type="match status" value="1"/>
</dbReference>
<feature type="transmembrane region" description="Helical" evidence="3">
    <location>
        <begin position="67"/>
        <end position="87"/>
    </location>
</feature>
<keyword evidence="1" id="KW-0175">Coiled coil</keyword>
<dbReference type="PANTHER" id="PTHR42032">
    <property type="entry name" value="YALI0E30679P"/>
    <property type="match status" value="1"/>
</dbReference>
<keyword evidence="3" id="KW-1133">Transmembrane helix</keyword>
<feature type="transmembrane region" description="Helical" evidence="3">
    <location>
        <begin position="190"/>
        <end position="208"/>
    </location>
</feature>
<feature type="transmembrane region" description="Helical" evidence="3">
    <location>
        <begin position="323"/>
        <end position="340"/>
    </location>
</feature>
<gene>
    <name evidence="4" type="ORF">INT43_005399</name>
</gene>
<dbReference type="Proteomes" id="UP000654370">
    <property type="component" value="Unassembled WGS sequence"/>
</dbReference>
<accession>A0A8H7U8M2</accession>
<feature type="region of interest" description="Disordered" evidence="2">
    <location>
        <begin position="364"/>
        <end position="388"/>
    </location>
</feature>
<protein>
    <submittedName>
        <fullName evidence="4">Uncharacterized protein</fullName>
    </submittedName>
</protein>
<evidence type="ECO:0000256" key="3">
    <source>
        <dbReference type="SAM" id="Phobius"/>
    </source>
</evidence>
<sequence length="426" mass="48859">MPSLSDTEGAAFQAARPSPFASPPRNTTPYMKQQPSSPPRRQSRHDSTSSRRMSNTTPEKESVSATVSWPIALAIVPTLGAFVAGSAEVWSDLIMVLLILYYTYKWVTVPWNYYEGARSRRILNQNAQLQVPHNMSDEKKAMEIKRKALVARELRQHELAGLLLVILSPILAGLSLQYSRRFLSNQERYLSSFNIVVFVLAAEIKPMVHCMTMLKDRTLYLQSELQVQEGEVEVLRERVYELEDELQILKKAFATKKDLGQVTNGINPTLNQLAKSVKRSEKREMMLRNYSEERFSFVDAKMREFDEYIGKRMEYDRLRASKSYFIGLIFLPMTITFWTLKRITHLLPLPKTLQLASSIPPKPIKASHDLRSPQAIDSAKTNHIPDATQVEREFRYRRQMSSDHNESSYLSGEESVAAFGRSRQAF</sequence>
<evidence type="ECO:0000313" key="5">
    <source>
        <dbReference type="Proteomes" id="UP000654370"/>
    </source>
</evidence>
<dbReference type="EMBL" id="JAEPQZ010000010">
    <property type="protein sequence ID" value="KAG2176166.1"/>
    <property type="molecule type" value="Genomic_DNA"/>
</dbReference>
<feature type="region of interest" description="Disordered" evidence="2">
    <location>
        <begin position="1"/>
        <end position="61"/>
    </location>
</feature>
<proteinExistence type="predicted"/>